<feature type="non-terminal residue" evidence="1">
    <location>
        <position position="172"/>
    </location>
</feature>
<gene>
    <name evidence="1" type="ORF">BINO364_LOCUS515</name>
</gene>
<name>A0A8J9UGL8_9NEOP</name>
<sequence>MTAPGIERTVSDGVKSMGYNVIYGDEDFVVINEVVRDSEKAVSWKKKNNLNQVIPPLPVEDVKCLMSVDRYCSKEMGEMKNILIEALKDDCAKCTSKQKESAGTTASTKYNEFLDKITMSTLLLLPKQKQPHEERPKYKIVKELGYVENTKNRYTMPGVKVRVKRYVTEKLN</sequence>
<organism evidence="1 2">
    <name type="scientific">Brenthis ino</name>
    <name type="common">lesser marbled fritillary</name>
    <dbReference type="NCBI Taxonomy" id="405034"/>
    <lineage>
        <taxon>Eukaryota</taxon>
        <taxon>Metazoa</taxon>
        <taxon>Ecdysozoa</taxon>
        <taxon>Arthropoda</taxon>
        <taxon>Hexapoda</taxon>
        <taxon>Insecta</taxon>
        <taxon>Pterygota</taxon>
        <taxon>Neoptera</taxon>
        <taxon>Endopterygota</taxon>
        <taxon>Lepidoptera</taxon>
        <taxon>Glossata</taxon>
        <taxon>Ditrysia</taxon>
        <taxon>Papilionoidea</taxon>
        <taxon>Nymphalidae</taxon>
        <taxon>Heliconiinae</taxon>
        <taxon>Argynnini</taxon>
        <taxon>Brenthis</taxon>
    </lineage>
</organism>
<dbReference type="InterPro" id="IPR036682">
    <property type="entry name" value="OS_D_A10/PebIII_sf"/>
</dbReference>
<dbReference type="AlphaFoldDB" id="A0A8J9UGL8"/>
<protein>
    <submittedName>
        <fullName evidence="1">Uncharacterized protein</fullName>
    </submittedName>
</protein>
<dbReference type="Proteomes" id="UP000838878">
    <property type="component" value="Chromosome 1"/>
</dbReference>
<evidence type="ECO:0000313" key="1">
    <source>
        <dbReference type="EMBL" id="CAH0713342.1"/>
    </source>
</evidence>
<accession>A0A8J9UGL8</accession>
<proteinExistence type="predicted"/>
<dbReference type="InterPro" id="IPR005055">
    <property type="entry name" value="A10/PebIII"/>
</dbReference>
<evidence type="ECO:0000313" key="2">
    <source>
        <dbReference type="Proteomes" id="UP000838878"/>
    </source>
</evidence>
<dbReference type="Pfam" id="PF03392">
    <property type="entry name" value="OS-D"/>
    <property type="match status" value="1"/>
</dbReference>
<dbReference type="Gene3D" id="1.10.2080.10">
    <property type="entry name" value="Insect odorant-binding protein A10/Ejaculatory bulb-specific protein 3"/>
    <property type="match status" value="1"/>
</dbReference>
<dbReference type="OrthoDB" id="7458998at2759"/>
<reference evidence="1" key="1">
    <citation type="submission" date="2021-12" db="EMBL/GenBank/DDBJ databases">
        <authorList>
            <person name="Martin H S."/>
        </authorList>
    </citation>
    <scope>NUCLEOTIDE SEQUENCE</scope>
</reference>
<dbReference type="EMBL" id="OV170221">
    <property type="protein sequence ID" value="CAH0713342.1"/>
    <property type="molecule type" value="Genomic_DNA"/>
</dbReference>
<dbReference type="SUPFAM" id="SSF100910">
    <property type="entry name" value="Chemosensory protein Csp2"/>
    <property type="match status" value="1"/>
</dbReference>
<keyword evidence="2" id="KW-1185">Reference proteome</keyword>